<name>A0A131Y5U3_IXORI</name>
<accession>A0A131Y5U3</accession>
<dbReference type="InterPro" id="IPR005135">
    <property type="entry name" value="Endo/exonuclease/phosphatase"/>
</dbReference>
<dbReference type="Pfam" id="PF03372">
    <property type="entry name" value="Exo_endo_phos"/>
    <property type="match status" value="1"/>
</dbReference>
<dbReference type="SUPFAM" id="SSF56672">
    <property type="entry name" value="DNA/RNA polymerases"/>
    <property type="match status" value="1"/>
</dbReference>
<feature type="non-terminal residue" evidence="2">
    <location>
        <position position="1"/>
    </location>
</feature>
<dbReference type="SUPFAM" id="SSF56219">
    <property type="entry name" value="DNase I-like"/>
    <property type="match status" value="1"/>
</dbReference>
<dbReference type="InterPro" id="IPR043502">
    <property type="entry name" value="DNA/RNA_pol_sf"/>
</dbReference>
<dbReference type="EMBL" id="GEFM01002370">
    <property type="protein sequence ID" value="JAP73426.1"/>
    <property type="molecule type" value="mRNA"/>
</dbReference>
<evidence type="ECO:0000259" key="1">
    <source>
        <dbReference type="PROSITE" id="PS50878"/>
    </source>
</evidence>
<dbReference type="InterPro" id="IPR000477">
    <property type="entry name" value="RT_dom"/>
</dbReference>
<dbReference type="PANTHER" id="PTHR31635:SF196">
    <property type="entry name" value="REVERSE TRANSCRIPTASE DOMAIN-CONTAINING PROTEIN-RELATED"/>
    <property type="match status" value="1"/>
</dbReference>
<dbReference type="Pfam" id="PF00078">
    <property type="entry name" value="RVT_1"/>
    <property type="match status" value="1"/>
</dbReference>
<dbReference type="PANTHER" id="PTHR31635">
    <property type="entry name" value="REVERSE TRANSCRIPTASE DOMAIN-CONTAINING PROTEIN-RELATED"/>
    <property type="match status" value="1"/>
</dbReference>
<proteinExistence type="evidence at transcript level"/>
<dbReference type="GO" id="GO:0003824">
    <property type="term" value="F:catalytic activity"/>
    <property type="evidence" value="ECO:0007669"/>
    <property type="project" value="InterPro"/>
</dbReference>
<dbReference type="InterPro" id="IPR026960">
    <property type="entry name" value="RVT-Znf"/>
</dbReference>
<dbReference type="Gene3D" id="3.60.10.10">
    <property type="entry name" value="Endonuclease/exonuclease/phosphatase"/>
    <property type="match status" value="1"/>
</dbReference>
<dbReference type="CDD" id="cd09076">
    <property type="entry name" value="L1-EN"/>
    <property type="match status" value="1"/>
</dbReference>
<reference evidence="2" key="1">
    <citation type="submission" date="2016-02" db="EMBL/GenBank/DDBJ databases">
        <title>RNAseq analyses of the midgut from blood- or serum-fed Ixodes ricinus ticks.</title>
        <authorList>
            <person name="Perner J."/>
            <person name="Provaznik J."/>
            <person name="Schrenkova J."/>
            <person name="Urbanova V."/>
            <person name="Ribeiro J.M."/>
            <person name="Kopacek P."/>
        </authorList>
    </citation>
    <scope>NUCLEOTIDE SEQUENCE</scope>
    <source>
        <tissue evidence="2">Gut</tissue>
    </source>
</reference>
<dbReference type="InterPro" id="IPR036691">
    <property type="entry name" value="Endo/exonu/phosph_ase_sf"/>
</dbReference>
<organism evidence="2">
    <name type="scientific">Ixodes ricinus</name>
    <name type="common">Common tick</name>
    <name type="synonym">Acarus ricinus</name>
    <dbReference type="NCBI Taxonomy" id="34613"/>
    <lineage>
        <taxon>Eukaryota</taxon>
        <taxon>Metazoa</taxon>
        <taxon>Ecdysozoa</taxon>
        <taxon>Arthropoda</taxon>
        <taxon>Chelicerata</taxon>
        <taxon>Arachnida</taxon>
        <taxon>Acari</taxon>
        <taxon>Parasitiformes</taxon>
        <taxon>Ixodida</taxon>
        <taxon>Ixodoidea</taxon>
        <taxon>Ixodidae</taxon>
        <taxon>Ixodinae</taxon>
        <taxon>Ixodes</taxon>
    </lineage>
</organism>
<dbReference type="GO" id="GO:0071897">
    <property type="term" value="P:DNA biosynthetic process"/>
    <property type="evidence" value="ECO:0007669"/>
    <property type="project" value="UniProtKB-ARBA"/>
</dbReference>
<protein>
    <submittedName>
        <fullName evidence="2">Putative tick transposon</fullName>
    </submittedName>
</protein>
<feature type="domain" description="Reverse transcriptase" evidence="1">
    <location>
        <begin position="493"/>
        <end position="765"/>
    </location>
</feature>
<dbReference type="CDD" id="cd01650">
    <property type="entry name" value="RT_nLTR_like"/>
    <property type="match status" value="1"/>
</dbReference>
<evidence type="ECO:0000313" key="2">
    <source>
        <dbReference type="EMBL" id="JAP73426.1"/>
    </source>
</evidence>
<dbReference type="Pfam" id="PF13966">
    <property type="entry name" value="zf-RVT"/>
    <property type="match status" value="1"/>
</dbReference>
<dbReference type="AlphaFoldDB" id="A0A131Y5U3"/>
<sequence length="1130" mass="128785">VTDAFKVATLNVRGMGGRRKQLRLKRLLLEEAIDILAVQETKVESEEGTAKALEVFLSDFEVCVSHAVGTSAGCLLFLRKSLRLEQLSIVTDENGRFILVDFCLYRQEYRVICIYAPNEVAARMLFFDELASFFQTDKCIVLLGDFNCVCFASDRARTSVAIDRSASFLQETTEECYLVDVGSLKSCQNKLPFTHFQGTSHARLDRIYISSFMFHNISSYKVTPVAFTDHCLVAVVVGKRARKNPFVWGLWKLNAKLLNDESFLKSVQSSWLEINNRHIPLFEKWEFWKDTVKMIAIERSSILRFESRQRETTLEDNLKQLCQLECESPGGFLNDIFFIKAQLNELSQERYRGAIVRSRAEKFLLGEQPTKRALSGEHKYAQAKQINSIHSGPMLTFDKDVIQDVFVRHYKYVFGCNNAPFSLSTLNNMLSGLPTLPEQNMIELESCIKLSEIEDAINSLPLSKSPGPDGLSAEFFKRFKNILCPFFLQLFIHAYKVDSLPPSFTRTHTVLIPKTEDADKLQFVTGYRPITLCNIDYKIFGKVLANRLQSVVSDLVGVHQTCGIRGRTILTNTHVARSVFDCVESEGRRVAMLQIDLAKAFDRVRHDVLFRILEHAGVGDIILKGVKMAYRDCATRLVLNKKVSAVIPVLSSVRQGCPMSPLLFSLYLEPLCISVLRCDSVSGFMLQAVEVKLLAYADDVAVFCSDLESVSQVVSLTKRFCDATGAAVNWSKSCGSFYGCWDMVPTFFEGVEWSREPCEYLGVPLQHHKNSKRYWADCAVRLKNSTTKWARSELSVFARATVCNVFLVSKLCYVLQVLQCARVNIQAFHRIFSLFIWSSGSEPMRRDNLFRSVKLGGVGLTHLFISQIASRFLFLRDQEDPFLRTVLQCKLASFVPTFVVSSCLSESPRLVGFLKEVAESFSFLNARFSMDYLSSVSRKRLVRDLRDMLFPVPLYRSLFSDGPGQDCLQRVKKMTIAPRVKTFFFKLHTATLPVKPWLQDKGIYVPSTVNCNLCKVPETIDHIFIDCWDAIFFWDVLKRTIKKELYMNPHTIRYLPLTKNETMPIDTFVVLGLYSLWRSRLSVRHAEVTLLHTHIVFLECISTLKAVFETLPEMPEWASVFDELLAAKWL</sequence>
<dbReference type="PROSITE" id="PS50878">
    <property type="entry name" value="RT_POL"/>
    <property type="match status" value="1"/>
</dbReference>